<dbReference type="EMBL" id="JBJHZX010000033">
    <property type="protein sequence ID" value="MFL0197577.1"/>
    <property type="molecule type" value="Genomic_DNA"/>
</dbReference>
<reference evidence="1 2" key="1">
    <citation type="submission" date="2024-11" db="EMBL/GenBank/DDBJ databases">
        <authorList>
            <person name="Heng Y.C."/>
            <person name="Lim A.C.H."/>
            <person name="Lee J.K.Y."/>
            <person name="Kittelmann S."/>
        </authorList>
    </citation>
    <scope>NUCLEOTIDE SEQUENCE [LARGE SCALE GENOMIC DNA]</scope>
    <source>
        <strain evidence="1 2">WILCCON 0269</strain>
    </source>
</reference>
<organism evidence="1 2">
    <name type="scientific">Candidatus Clostridium eludens</name>
    <dbReference type="NCBI Taxonomy" id="3381663"/>
    <lineage>
        <taxon>Bacteria</taxon>
        <taxon>Bacillati</taxon>
        <taxon>Bacillota</taxon>
        <taxon>Clostridia</taxon>
        <taxon>Eubacteriales</taxon>
        <taxon>Clostridiaceae</taxon>
        <taxon>Clostridium</taxon>
    </lineage>
</organism>
<dbReference type="RefSeq" id="WP_406793683.1">
    <property type="nucleotide sequence ID" value="NZ_JBJHZX010000033.1"/>
</dbReference>
<sequence>MKMAEFLDNSNEIYNVNWELDKDKFTIRWRWPKDIDIVYILKTNSADDFPLDNIDENNVKLYTREEYREFNGYCEPIKEINQYTYYIFPAVEVDDDVLLVNQNNGKNRIVVNTGKPEIFYKIKELKSLKRFFSKEKILQIIIDSEADLNKDVLCYVKKKDSYPINKEDGISFDFIDDICAGINIMPEITVEKNEYVKVFIKDVTKYGNVYTLKQQ</sequence>
<evidence type="ECO:0000313" key="1">
    <source>
        <dbReference type="EMBL" id="MFL0197577.1"/>
    </source>
</evidence>
<accession>A0ABW8SND3</accession>
<comment type="caution">
    <text evidence="1">The sequence shown here is derived from an EMBL/GenBank/DDBJ whole genome shotgun (WGS) entry which is preliminary data.</text>
</comment>
<name>A0ABW8SND3_9CLOT</name>
<protein>
    <submittedName>
        <fullName evidence="1">Uncharacterized protein</fullName>
    </submittedName>
</protein>
<proteinExistence type="predicted"/>
<dbReference type="Proteomes" id="UP001623660">
    <property type="component" value="Unassembled WGS sequence"/>
</dbReference>
<keyword evidence="2" id="KW-1185">Reference proteome</keyword>
<evidence type="ECO:0000313" key="2">
    <source>
        <dbReference type="Proteomes" id="UP001623660"/>
    </source>
</evidence>
<gene>
    <name evidence="1" type="ORF">ACJDU8_18700</name>
</gene>